<evidence type="ECO:0000313" key="2">
    <source>
        <dbReference type="EMBL" id="MDO1450547.1"/>
    </source>
</evidence>
<evidence type="ECO:0000313" key="3">
    <source>
        <dbReference type="Proteomes" id="UP001168528"/>
    </source>
</evidence>
<feature type="transmembrane region" description="Helical" evidence="1">
    <location>
        <begin position="49"/>
        <end position="69"/>
    </location>
</feature>
<dbReference type="Pfam" id="PF14087">
    <property type="entry name" value="DUF4267"/>
    <property type="match status" value="1"/>
</dbReference>
<dbReference type="InterPro" id="IPR025363">
    <property type="entry name" value="DUF4267"/>
</dbReference>
<gene>
    <name evidence="2" type="ORF">Q0590_30000</name>
</gene>
<keyword evidence="1" id="KW-0812">Transmembrane</keyword>
<dbReference type="RefSeq" id="WP_302041348.1">
    <property type="nucleotide sequence ID" value="NZ_JAUKPO010000032.1"/>
</dbReference>
<protein>
    <submittedName>
        <fullName evidence="2">DUF4267 domain-containing protein</fullName>
    </submittedName>
</protein>
<dbReference type="Proteomes" id="UP001168528">
    <property type="component" value="Unassembled WGS sequence"/>
</dbReference>
<organism evidence="2 3">
    <name type="scientific">Rhodocytophaga aerolata</name>
    <dbReference type="NCBI Taxonomy" id="455078"/>
    <lineage>
        <taxon>Bacteria</taxon>
        <taxon>Pseudomonadati</taxon>
        <taxon>Bacteroidota</taxon>
        <taxon>Cytophagia</taxon>
        <taxon>Cytophagales</taxon>
        <taxon>Rhodocytophagaceae</taxon>
        <taxon>Rhodocytophaga</taxon>
    </lineage>
</organism>
<keyword evidence="1" id="KW-1133">Transmembrane helix</keyword>
<evidence type="ECO:0000256" key="1">
    <source>
        <dbReference type="SAM" id="Phobius"/>
    </source>
</evidence>
<keyword evidence="1" id="KW-0472">Membrane</keyword>
<keyword evidence="3" id="KW-1185">Reference proteome</keyword>
<sequence>MISPQLAEAAYGIRLQTAGDFSFHYIKEVRDLFSGLLVCALVWLKQRKALGVALLTAAIIPFGDMLIVLSNDYNSLPQAMPHIAALIICLATGLVLFLAKPLKKSL</sequence>
<comment type="caution">
    <text evidence="2">The sequence shown here is derived from an EMBL/GenBank/DDBJ whole genome shotgun (WGS) entry which is preliminary data.</text>
</comment>
<dbReference type="EMBL" id="JAUKPO010000032">
    <property type="protein sequence ID" value="MDO1450547.1"/>
    <property type="molecule type" value="Genomic_DNA"/>
</dbReference>
<feature type="transmembrane region" description="Helical" evidence="1">
    <location>
        <begin position="81"/>
        <end position="99"/>
    </location>
</feature>
<accession>A0ABT8REN9</accession>
<reference evidence="2" key="1">
    <citation type="submission" date="2023-07" db="EMBL/GenBank/DDBJ databases">
        <title>The genome sequence of Rhodocytophaga aerolata KACC 12507.</title>
        <authorList>
            <person name="Zhang X."/>
        </authorList>
    </citation>
    <scope>NUCLEOTIDE SEQUENCE</scope>
    <source>
        <strain evidence="2">KACC 12507</strain>
    </source>
</reference>
<proteinExistence type="predicted"/>
<name>A0ABT8REN9_9BACT</name>